<dbReference type="Proteomes" id="UP000308730">
    <property type="component" value="Unassembled WGS sequence"/>
</dbReference>
<reference evidence="1 2" key="1">
    <citation type="submission" date="2019-02" db="EMBL/GenBank/DDBJ databases">
        <title>Genome sequencing of the rare red list fungi Antrodiella citrinella (Flaviporus citrinellus).</title>
        <authorList>
            <person name="Buettner E."/>
            <person name="Kellner H."/>
        </authorList>
    </citation>
    <scope>NUCLEOTIDE SEQUENCE [LARGE SCALE GENOMIC DNA]</scope>
    <source>
        <strain evidence="1 2">DSM 108506</strain>
    </source>
</reference>
<name>A0A4S4MUX4_9APHY</name>
<sequence>MQDQELGLIAVDAINAFYWTDRFTMEQLRGGSLDFNVSTPLFHVATAFQRLRLSHAPVIVITTRDLVAASKNMNVEGVPVIPSSRQHLYPFLIPAVKISGPSHAVGPDVTMTGTLSEVDVKPVLPKVPARPQTEVHLPLAFHIKLHPTSTMCIPIASVVGTRLEAGAHVEEGSVLVRGPTGLSIGTFSLSILPDKVLISPGAG</sequence>
<keyword evidence="2" id="KW-1185">Reference proteome</keyword>
<dbReference type="EMBL" id="SGPM01000095">
    <property type="protein sequence ID" value="THH30069.1"/>
    <property type="molecule type" value="Genomic_DNA"/>
</dbReference>
<proteinExistence type="predicted"/>
<evidence type="ECO:0000313" key="2">
    <source>
        <dbReference type="Proteomes" id="UP000308730"/>
    </source>
</evidence>
<evidence type="ECO:0000313" key="1">
    <source>
        <dbReference type="EMBL" id="THH30069.1"/>
    </source>
</evidence>
<dbReference type="AlphaFoldDB" id="A0A4S4MUX4"/>
<comment type="caution">
    <text evidence="1">The sequence shown here is derived from an EMBL/GenBank/DDBJ whole genome shotgun (WGS) entry which is preliminary data.</text>
</comment>
<dbReference type="OrthoDB" id="420422at2759"/>
<accession>A0A4S4MUX4</accession>
<protein>
    <submittedName>
        <fullName evidence="1">Uncharacterized protein</fullName>
    </submittedName>
</protein>
<organism evidence="1 2">
    <name type="scientific">Antrodiella citrinella</name>
    <dbReference type="NCBI Taxonomy" id="2447956"/>
    <lineage>
        <taxon>Eukaryota</taxon>
        <taxon>Fungi</taxon>
        <taxon>Dikarya</taxon>
        <taxon>Basidiomycota</taxon>
        <taxon>Agaricomycotina</taxon>
        <taxon>Agaricomycetes</taxon>
        <taxon>Polyporales</taxon>
        <taxon>Steccherinaceae</taxon>
        <taxon>Antrodiella</taxon>
    </lineage>
</organism>
<gene>
    <name evidence="1" type="ORF">EUX98_g4126</name>
</gene>